<dbReference type="GO" id="GO:0006417">
    <property type="term" value="P:regulation of translation"/>
    <property type="evidence" value="ECO:0007669"/>
    <property type="project" value="UniProtKB-KW"/>
</dbReference>
<dbReference type="InterPro" id="IPR011989">
    <property type="entry name" value="ARM-like"/>
</dbReference>
<accession>M8AZ79</accession>
<dbReference type="PANTHER" id="PTHR12537:SF194">
    <property type="entry name" value="PUM-HD DOMAIN-CONTAINING PROTEIN"/>
    <property type="match status" value="1"/>
</dbReference>
<dbReference type="InterPro" id="IPR033133">
    <property type="entry name" value="PUM-HD"/>
</dbReference>
<feature type="compositionally biased region" description="Basic and acidic residues" evidence="3">
    <location>
        <begin position="701"/>
        <end position="719"/>
    </location>
</feature>
<reference evidence="4" key="1">
    <citation type="submission" date="2015-06" db="UniProtKB">
        <authorList>
            <consortium name="EnsemblPlants"/>
        </authorList>
    </citation>
    <scope>IDENTIFICATION</scope>
</reference>
<organism evidence="4">
    <name type="scientific">Aegilops tauschii</name>
    <name type="common">Tausch's goatgrass</name>
    <name type="synonym">Aegilops squarrosa</name>
    <dbReference type="NCBI Taxonomy" id="37682"/>
    <lineage>
        <taxon>Eukaryota</taxon>
        <taxon>Viridiplantae</taxon>
        <taxon>Streptophyta</taxon>
        <taxon>Embryophyta</taxon>
        <taxon>Tracheophyta</taxon>
        <taxon>Spermatophyta</taxon>
        <taxon>Magnoliopsida</taxon>
        <taxon>Liliopsida</taxon>
        <taxon>Poales</taxon>
        <taxon>Poaceae</taxon>
        <taxon>BOP clade</taxon>
        <taxon>Pooideae</taxon>
        <taxon>Triticodae</taxon>
        <taxon>Triticeae</taxon>
        <taxon>Triticinae</taxon>
        <taxon>Aegilops</taxon>
    </lineage>
</organism>
<feature type="region of interest" description="Disordered" evidence="3">
    <location>
        <begin position="1"/>
        <end position="52"/>
    </location>
</feature>
<dbReference type="GO" id="GO:0005737">
    <property type="term" value="C:cytoplasm"/>
    <property type="evidence" value="ECO:0007669"/>
    <property type="project" value="TreeGrafter"/>
</dbReference>
<evidence type="ECO:0000256" key="2">
    <source>
        <dbReference type="ARBA" id="ARBA00022845"/>
    </source>
</evidence>
<feature type="compositionally biased region" description="Low complexity" evidence="3">
    <location>
        <begin position="36"/>
        <end position="52"/>
    </location>
</feature>
<sequence length="719" mass="79290">MDRSGRSDDGNNDGKSTGHPDLAASLGAMGLGNSSPQPREQQEQALQRQQRAAWLRQRTAPPVMPEQQFRTSLLMASGLEVARQSWSQQSQQHQAYRWEEMGSSSGGGPYVSPMGAAAAAANNPSAWYDRAAAAANNPSAWYNSAGGNFFSRQGQSGSHQQQQYTLSASASQYQPVTSPVAASANANASLQYLYQQQYAMFNQSGAGAYAWSAPDDDKRMDLRLRAIRATQAQAGHVPYRAAPAAQPRHARTLEETRSRLLKAPIDVHVVTFPQSPAHVVTLLEEGVDKIRLNVLAGVTHRMHDFMDSRDGHAVFVALLRACASRAGEVKDIVEAAFYCRHNLLPLMTHDHGEDCLAELMAAAAPYPNLCEMLVNRFLFENVLLDLKGDQVLHHCFATMRYEDTKFLVVAVLDGNTLDSMAYSKSPAGSKCLVECFNNARGDEFGKLRAALLDKAIDLARGEYSNYFVQHALEHGDAQTRQQLVQRLMGQAVGLSLHRSGSYVVEACFNKAGLLNLVVAQFMHMDDAQLVELVQGRSSNYVVHRMLEAAKDRYPKETLGLARRIYRLHGNGVWQVYAEKGCAVSAKICMAAVLCFVSRFKYFELFVSMVVARENTVCNSPSTAVVAPPHGHGCSMGTSVLPAFCLSPVATKREERRRKREEREKEEKGGGKASGAAIYIHGRRRTAPRATMGETRWGSDGWQKEEEAKKKEKKYEKRLG</sequence>
<proteinExistence type="predicted"/>
<protein>
    <submittedName>
        <fullName evidence="4">Pumilio domain-containing protein</fullName>
    </submittedName>
</protein>
<evidence type="ECO:0000256" key="3">
    <source>
        <dbReference type="SAM" id="MobiDB-lite"/>
    </source>
</evidence>
<evidence type="ECO:0000256" key="1">
    <source>
        <dbReference type="ARBA" id="ARBA00022737"/>
    </source>
</evidence>
<dbReference type="PROSITE" id="PS50302">
    <property type="entry name" value="PUM"/>
    <property type="match status" value="1"/>
</dbReference>
<dbReference type="InterPro" id="IPR016024">
    <property type="entry name" value="ARM-type_fold"/>
</dbReference>
<keyword evidence="1" id="KW-0677">Repeat</keyword>
<name>M8AZ79_AEGTA</name>
<evidence type="ECO:0000313" key="4">
    <source>
        <dbReference type="EnsemblPlants" id="EMT06674"/>
    </source>
</evidence>
<dbReference type="InterPro" id="IPR001313">
    <property type="entry name" value="Pumilio_RNA-bd_rpt"/>
</dbReference>
<dbReference type="SUPFAM" id="SSF48371">
    <property type="entry name" value="ARM repeat"/>
    <property type="match status" value="1"/>
</dbReference>
<dbReference type="PANTHER" id="PTHR12537">
    <property type="entry name" value="RNA BINDING PROTEIN PUMILIO-RELATED"/>
    <property type="match status" value="1"/>
</dbReference>
<feature type="region of interest" description="Disordered" evidence="3">
    <location>
        <begin position="651"/>
        <end position="719"/>
    </location>
</feature>
<keyword evidence="2" id="KW-0810">Translation regulation</keyword>
<dbReference type="Pfam" id="PF00806">
    <property type="entry name" value="PUF"/>
    <property type="match status" value="2"/>
</dbReference>
<dbReference type="GO" id="GO:0003729">
    <property type="term" value="F:mRNA binding"/>
    <property type="evidence" value="ECO:0007669"/>
    <property type="project" value="TreeGrafter"/>
</dbReference>
<dbReference type="PROSITE" id="PS50303">
    <property type="entry name" value="PUM_HD"/>
    <property type="match status" value="1"/>
</dbReference>
<dbReference type="AlphaFoldDB" id="M8AZ79"/>
<dbReference type="Gene3D" id="1.25.10.10">
    <property type="entry name" value="Leucine-rich Repeat Variant"/>
    <property type="match status" value="1"/>
</dbReference>
<dbReference type="SMART" id="SM00025">
    <property type="entry name" value="Pumilio"/>
    <property type="match status" value="3"/>
</dbReference>
<dbReference type="EnsemblPlants" id="EMT06674">
    <property type="protein sequence ID" value="EMT06674"/>
    <property type="gene ID" value="F775_00064"/>
</dbReference>
<feature type="compositionally biased region" description="Basic and acidic residues" evidence="3">
    <location>
        <begin position="660"/>
        <end position="669"/>
    </location>
</feature>